<reference evidence="1 2" key="1">
    <citation type="journal article" date="2008" name="Nature">
        <title>The Trichoplax genome and the nature of placozoans.</title>
        <authorList>
            <person name="Srivastava M."/>
            <person name="Begovic E."/>
            <person name="Chapman J."/>
            <person name="Putnam N.H."/>
            <person name="Hellsten U."/>
            <person name="Kawashima T."/>
            <person name="Kuo A."/>
            <person name="Mitros T."/>
            <person name="Salamov A."/>
            <person name="Carpenter M.L."/>
            <person name="Signorovitch A.Y."/>
            <person name="Moreno M.A."/>
            <person name="Kamm K."/>
            <person name="Grimwood J."/>
            <person name="Schmutz J."/>
            <person name="Shapiro H."/>
            <person name="Grigoriev I.V."/>
            <person name="Buss L.W."/>
            <person name="Schierwater B."/>
            <person name="Dellaporta S.L."/>
            <person name="Rokhsar D.S."/>
        </authorList>
    </citation>
    <scope>NUCLEOTIDE SEQUENCE [LARGE SCALE GENOMIC DNA]</scope>
    <source>
        <strain evidence="1 2">Grell-BS-1999</strain>
    </source>
</reference>
<protein>
    <submittedName>
        <fullName evidence="1">Uncharacterized protein</fullName>
    </submittedName>
</protein>
<dbReference type="KEGG" id="tad:TRIADDRAFT_54155"/>
<accession>B3RR95</accession>
<evidence type="ECO:0000313" key="2">
    <source>
        <dbReference type="Proteomes" id="UP000009022"/>
    </source>
</evidence>
<name>B3RR95_TRIAD</name>
<proteinExistence type="predicted"/>
<dbReference type="AlphaFoldDB" id="B3RR95"/>
<dbReference type="RefSeq" id="XP_002110301.1">
    <property type="nucleotide sequence ID" value="XM_002110265.1"/>
</dbReference>
<gene>
    <name evidence="1" type="ORF">TRIADDRAFT_54155</name>
</gene>
<organism evidence="1 2">
    <name type="scientific">Trichoplax adhaerens</name>
    <name type="common">Trichoplax reptans</name>
    <dbReference type="NCBI Taxonomy" id="10228"/>
    <lineage>
        <taxon>Eukaryota</taxon>
        <taxon>Metazoa</taxon>
        <taxon>Placozoa</taxon>
        <taxon>Uniplacotomia</taxon>
        <taxon>Trichoplacea</taxon>
        <taxon>Trichoplacidae</taxon>
        <taxon>Trichoplax</taxon>
    </lineage>
</organism>
<dbReference type="GeneID" id="6751516"/>
<sequence>MAQAYPRQLSMEFQTLQSANNGDNILRILQKLRNTADRFLPKPIWSQGRNLDSPLSLQIMDERAKPIEICLPLQHYDLRLEIMDILQRVISYDIYTCYVNSSIDSHNEDKVRLLLHFLSLPYEDLAIKSMQLLSVYADLKLIQNRELNFVKMLAKAITLEKSVEFMHAAATVVNICFKDTLLSQHDHLEDLAAIACVLLQSNDVAISGEMISLLVQVSSETTSSNGAYIKKLFNLIPIGNIFEVLAISVASMVFNIITSNSISHSSQFHFGRKTLIYLKKMLKKPSNYTESQLKKLIWEIGWFAKADHALVQFPYLYGSIIVQTIFFVIGSGNEHQIKVLIPSCNLTQCLCSILLHKNVLYDIVRVVEVLWTILNKCQEIPGLLECNNSKELMKMEIICDSIVRNPIVPREYEDCAKKLGRFIKYNAIAQH</sequence>
<dbReference type="Proteomes" id="UP000009022">
    <property type="component" value="Unassembled WGS sequence"/>
</dbReference>
<dbReference type="EMBL" id="DS985243">
    <property type="protein sequence ID" value="EDV26305.1"/>
    <property type="molecule type" value="Genomic_DNA"/>
</dbReference>
<dbReference type="HOGENOM" id="CLU_636693_0_0_1"/>
<dbReference type="PhylomeDB" id="B3RR95"/>
<keyword evidence="2" id="KW-1185">Reference proteome</keyword>
<dbReference type="CTD" id="6751516"/>
<dbReference type="InParanoid" id="B3RR95"/>
<evidence type="ECO:0000313" key="1">
    <source>
        <dbReference type="EMBL" id="EDV26305.1"/>
    </source>
</evidence>